<reference evidence="1 2" key="1">
    <citation type="submission" date="2013-05" db="EMBL/GenBank/DDBJ databases">
        <title>Genome assembly of Chondromyces apiculatus DSM 436.</title>
        <authorList>
            <person name="Sharma G."/>
            <person name="Khatri I."/>
            <person name="Kaur C."/>
            <person name="Mayilraj S."/>
            <person name="Subramanian S."/>
        </authorList>
    </citation>
    <scope>NUCLEOTIDE SEQUENCE [LARGE SCALE GENOMIC DNA]</scope>
    <source>
        <strain evidence="1 2">DSM 436</strain>
    </source>
</reference>
<dbReference type="EMBL" id="ASRX01000014">
    <property type="protein sequence ID" value="EYF06844.1"/>
    <property type="molecule type" value="Genomic_DNA"/>
</dbReference>
<dbReference type="OrthoDB" id="264773at2"/>
<evidence type="ECO:0000313" key="2">
    <source>
        <dbReference type="Proteomes" id="UP000019678"/>
    </source>
</evidence>
<dbReference type="Proteomes" id="UP000019678">
    <property type="component" value="Unassembled WGS sequence"/>
</dbReference>
<protein>
    <submittedName>
        <fullName evidence="1">Uncharacterized protein</fullName>
    </submittedName>
</protein>
<dbReference type="InterPro" id="IPR012334">
    <property type="entry name" value="Pectin_lyas_fold"/>
</dbReference>
<dbReference type="SUPFAM" id="SSF51126">
    <property type="entry name" value="Pectin lyase-like"/>
    <property type="match status" value="1"/>
</dbReference>
<keyword evidence="2" id="KW-1185">Reference proteome</keyword>
<organism evidence="1 2">
    <name type="scientific">Chondromyces apiculatus DSM 436</name>
    <dbReference type="NCBI Taxonomy" id="1192034"/>
    <lineage>
        <taxon>Bacteria</taxon>
        <taxon>Pseudomonadati</taxon>
        <taxon>Myxococcota</taxon>
        <taxon>Polyangia</taxon>
        <taxon>Polyangiales</taxon>
        <taxon>Polyangiaceae</taxon>
        <taxon>Chondromyces</taxon>
    </lineage>
</organism>
<dbReference type="STRING" id="1192034.CAP_1541"/>
<proteinExistence type="predicted"/>
<comment type="caution">
    <text evidence="1">The sequence shown here is derived from an EMBL/GenBank/DDBJ whole genome shotgun (WGS) entry which is preliminary data.</text>
</comment>
<gene>
    <name evidence="1" type="ORF">CAP_1541</name>
</gene>
<name>A0A017TC67_9BACT</name>
<dbReference type="AlphaFoldDB" id="A0A017TC67"/>
<dbReference type="eggNOG" id="COG3420">
    <property type="taxonomic scope" value="Bacteria"/>
</dbReference>
<dbReference type="RefSeq" id="WP_052374715.1">
    <property type="nucleotide sequence ID" value="NZ_ASRX01000014.1"/>
</dbReference>
<dbReference type="Gene3D" id="2.160.20.10">
    <property type="entry name" value="Single-stranded right-handed beta-helix, Pectin lyase-like"/>
    <property type="match status" value="1"/>
</dbReference>
<dbReference type="Gene3D" id="2.60.120.560">
    <property type="entry name" value="Exo-inulinase, domain 1"/>
    <property type="match status" value="1"/>
</dbReference>
<dbReference type="InterPro" id="IPR011050">
    <property type="entry name" value="Pectin_lyase_fold/virulence"/>
</dbReference>
<accession>A0A017TC67</accession>
<sequence>MFGYQDANNYSFASLNKLNNQDTSGIFRVQGGVATDLADITTAIAVNTTYAVRVARTGSTVKVYLGGQQVASASGVGTGSGKVGFGSRNDAGTFDDLVVTVNEAAPPPVGNTVQVSTASQLSVALANAAPGDRIVLASGTYSGHFGSTKSGTASAHIVLEGGAGAILHGGSRSGANHNLIDGVTVRDMGEEGVHFRAFSSDNTLQNSTVYDVGLLTPDYGEAVYLGSAKSNWGAYSGGQPDRSDGNKVLDNHLGPGVTAEAIGVKEGTAGGEIRGNFFEATGLSGANSADSWIDVKGNSYLIAGKTGVNPGGTSALLDGFQTHVAVSGWGDYNVFEDNEADVEASGYGFRIQTSGSQGTATHNAVTCRGARAPSPRCDRRP</sequence>
<evidence type="ECO:0000313" key="1">
    <source>
        <dbReference type="EMBL" id="EYF06844.1"/>
    </source>
</evidence>